<dbReference type="InterPro" id="IPR011009">
    <property type="entry name" value="Kinase-like_dom_sf"/>
</dbReference>
<dbReference type="EMBL" id="CP011971">
    <property type="protein sequence ID" value="AMN45897.1"/>
    <property type="molecule type" value="Genomic_DNA"/>
</dbReference>
<feature type="coiled-coil region" evidence="1">
    <location>
        <begin position="124"/>
        <end position="151"/>
    </location>
</feature>
<organism evidence="3 4">
    <name type="scientific">Steroidobacter denitrificans</name>
    <dbReference type="NCBI Taxonomy" id="465721"/>
    <lineage>
        <taxon>Bacteria</taxon>
        <taxon>Pseudomonadati</taxon>
        <taxon>Pseudomonadota</taxon>
        <taxon>Gammaproteobacteria</taxon>
        <taxon>Steroidobacterales</taxon>
        <taxon>Steroidobacteraceae</taxon>
        <taxon>Steroidobacter</taxon>
    </lineage>
</organism>
<dbReference type="PANTHER" id="PTHR21310">
    <property type="entry name" value="AMINOGLYCOSIDE PHOSPHOTRANSFERASE-RELATED-RELATED"/>
    <property type="match status" value="1"/>
</dbReference>
<dbReference type="SUPFAM" id="SSF56112">
    <property type="entry name" value="Protein kinase-like (PK-like)"/>
    <property type="match status" value="1"/>
</dbReference>
<evidence type="ECO:0000259" key="2">
    <source>
        <dbReference type="Pfam" id="PF01636"/>
    </source>
</evidence>
<evidence type="ECO:0000313" key="3">
    <source>
        <dbReference type="EMBL" id="AMN45897.1"/>
    </source>
</evidence>
<dbReference type="InterPro" id="IPR002575">
    <property type="entry name" value="Aminoglycoside_PTrfase"/>
</dbReference>
<proteinExistence type="predicted"/>
<dbReference type="Proteomes" id="UP000070250">
    <property type="component" value="Chromosome"/>
</dbReference>
<protein>
    <recommendedName>
        <fullName evidence="2">Aminoglycoside phosphotransferase domain-containing protein</fullName>
    </recommendedName>
</protein>
<keyword evidence="4" id="KW-1185">Reference proteome</keyword>
<dbReference type="InterPro" id="IPR051678">
    <property type="entry name" value="AGP_Transferase"/>
</dbReference>
<sequence>MGSDAERDASVVAQLLAAVRSDLERVIRPAIADLNARASAQMIAEILDYLIIWHRDMAGVIGGLDERLRGLARVEQPYTGWGDMFPSQGRRNGLLQSIETLLQSGALDGVQCGEAVAADLALFEAEAQLRAAEMRREAEQAGKEVKVTAQRLTALIEPHPIGNLRRVSSFSRVYGGYSKDTFLFDLVDDVAAIESLVLRRDLPFGPAGTTVKDEFTLLRRLFDRGFPVAEPLLLDADGRHLGQPAMVSRRVAGRAGTDAWSGDARRCDGIVRQLARIVARLHAQNPAELGFVLYAGDSRAAVRAYLEHWRDRWHRYRVHPSLTLAAGFDWLLANIPALEGRSVVVHGDVGFHNVMVEGADITALLDWEFAHVGDPVEDLSYARQFIEPLGGWEVFLQTYMAEGGAPYRLQNARFYEVWRSIRNAVCCMTAWHGFLDGSYTALKTAYQGIVFYRHFAQDAAAQLTKELS</sequence>
<dbReference type="CDD" id="cd05154">
    <property type="entry name" value="ACAD10_11_N-like"/>
    <property type="match status" value="1"/>
</dbReference>
<keyword evidence="1" id="KW-0175">Coiled coil</keyword>
<name>A0A127F651_STEDE</name>
<dbReference type="InterPro" id="IPR041726">
    <property type="entry name" value="ACAD10_11_N"/>
</dbReference>
<dbReference type="RefSeq" id="WP_066918271.1">
    <property type="nucleotide sequence ID" value="NZ_CP011971.1"/>
</dbReference>
<dbReference type="KEGG" id="sdf:ACG33_01980"/>
<dbReference type="AlphaFoldDB" id="A0A127F651"/>
<accession>A0A127F651</accession>
<gene>
    <name evidence="3" type="ORF">ACG33_01980</name>
</gene>
<dbReference type="Pfam" id="PF01636">
    <property type="entry name" value="APH"/>
    <property type="match status" value="1"/>
</dbReference>
<dbReference type="OrthoDB" id="179763at2"/>
<dbReference type="STRING" id="465721.ACG33_01980"/>
<dbReference type="Gene3D" id="3.30.200.20">
    <property type="entry name" value="Phosphorylase Kinase, domain 1"/>
    <property type="match status" value="1"/>
</dbReference>
<dbReference type="Gene3D" id="3.90.1200.10">
    <property type="match status" value="1"/>
</dbReference>
<evidence type="ECO:0000256" key="1">
    <source>
        <dbReference type="SAM" id="Coils"/>
    </source>
</evidence>
<evidence type="ECO:0000313" key="4">
    <source>
        <dbReference type="Proteomes" id="UP000070250"/>
    </source>
</evidence>
<reference evidence="3 4" key="1">
    <citation type="submission" date="2015-06" db="EMBL/GenBank/DDBJ databases">
        <title>A Comprehensive Approach to Explore the Metabolic and Phylogenetic Diversity of Bacterial Steroid Degradation in the Environment: Testosterone as an Example.</title>
        <authorList>
            <person name="Yang F.-C."/>
            <person name="Chen Y.-L."/>
            <person name="Yu C.-P."/>
            <person name="Tang S.-L."/>
            <person name="Wang P.-H."/>
            <person name="Ismail W."/>
            <person name="Wang C.-H."/>
            <person name="Yang C.-Y."/>
            <person name="Chiang Y.-R."/>
        </authorList>
    </citation>
    <scope>NUCLEOTIDE SEQUENCE [LARGE SCALE GENOMIC DNA]</scope>
    <source>
        <strain evidence="3 4">DSM 18526</strain>
    </source>
</reference>
<feature type="domain" description="Aminoglycoside phosphotransferase" evidence="2">
    <location>
        <begin position="172"/>
        <end position="404"/>
    </location>
</feature>